<comment type="similarity">
    <text evidence="7">Belongs to the glycosyltransferase 87 family.</text>
</comment>
<keyword evidence="6 8" id="KW-0472">Membrane</keyword>
<feature type="transmembrane region" description="Helical" evidence="8">
    <location>
        <begin position="104"/>
        <end position="123"/>
    </location>
</feature>
<dbReference type="Proteomes" id="UP001057702">
    <property type="component" value="Unassembled WGS sequence"/>
</dbReference>
<keyword evidence="2" id="KW-1003">Cell membrane</keyword>
<evidence type="ECO:0000256" key="1">
    <source>
        <dbReference type="ARBA" id="ARBA00004651"/>
    </source>
</evidence>
<feature type="transmembrane region" description="Helical" evidence="8">
    <location>
        <begin position="187"/>
        <end position="207"/>
    </location>
</feature>
<protein>
    <submittedName>
        <fullName evidence="9">Glycosyltransferase 87 family protein</fullName>
    </submittedName>
</protein>
<feature type="transmembrane region" description="Helical" evidence="8">
    <location>
        <begin position="213"/>
        <end position="232"/>
    </location>
</feature>
<feature type="transmembrane region" description="Helical" evidence="8">
    <location>
        <begin position="376"/>
        <end position="398"/>
    </location>
</feature>
<keyword evidence="3" id="KW-0808">Transferase</keyword>
<comment type="subcellular location">
    <subcellularLocation>
        <location evidence="1">Cell membrane</location>
        <topology evidence="1">Multi-pass membrane protein</topology>
    </subcellularLocation>
</comment>
<dbReference type="RefSeq" id="WP_255924217.1">
    <property type="nucleotide sequence ID" value="NZ_JANFNG010000051.1"/>
</dbReference>
<accession>A0ABT1Q5B5</accession>
<gene>
    <name evidence="9" type="ORF">NGB36_32170</name>
</gene>
<evidence type="ECO:0000256" key="3">
    <source>
        <dbReference type="ARBA" id="ARBA00022679"/>
    </source>
</evidence>
<evidence type="ECO:0000313" key="9">
    <source>
        <dbReference type="EMBL" id="MCQ4085097.1"/>
    </source>
</evidence>
<evidence type="ECO:0000256" key="4">
    <source>
        <dbReference type="ARBA" id="ARBA00022692"/>
    </source>
</evidence>
<proteinExistence type="inferred from homology"/>
<evidence type="ECO:0000256" key="2">
    <source>
        <dbReference type="ARBA" id="ARBA00022475"/>
    </source>
</evidence>
<keyword evidence="5 8" id="KW-1133">Transmembrane helix</keyword>
<evidence type="ECO:0000256" key="6">
    <source>
        <dbReference type="ARBA" id="ARBA00023136"/>
    </source>
</evidence>
<feature type="transmembrane region" description="Helical" evidence="8">
    <location>
        <begin position="135"/>
        <end position="151"/>
    </location>
</feature>
<evidence type="ECO:0000256" key="5">
    <source>
        <dbReference type="ARBA" id="ARBA00022989"/>
    </source>
</evidence>
<dbReference type="Pfam" id="PF09594">
    <property type="entry name" value="GT87"/>
    <property type="match status" value="1"/>
</dbReference>
<reference evidence="9" key="1">
    <citation type="submission" date="2022-06" db="EMBL/GenBank/DDBJ databases">
        <title>Draft genome sequence of Streptomyces sp. RB6PN25 isolated from peat swamp forest in Thailand.</title>
        <authorList>
            <person name="Duangmal K."/>
            <person name="Klaysubun C."/>
        </authorList>
    </citation>
    <scope>NUCLEOTIDE SEQUENCE</scope>
    <source>
        <strain evidence="9">RB6PN25</strain>
    </source>
</reference>
<keyword evidence="4 8" id="KW-0812">Transmembrane</keyword>
<dbReference type="InterPro" id="IPR018584">
    <property type="entry name" value="GT87"/>
</dbReference>
<organism evidence="9 10">
    <name type="scientific">Streptomyces humicola</name>
    <dbReference type="NCBI Taxonomy" id="2953240"/>
    <lineage>
        <taxon>Bacteria</taxon>
        <taxon>Bacillati</taxon>
        <taxon>Actinomycetota</taxon>
        <taxon>Actinomycetes</taxon>
        <taxon>Kitasatosporales</taxon>
        <taxon>Streptomycetaceae</taxon>
        <taxon>Streptomyces</taxon>
    </lineage>
</organism>
<name>A0ABT1Q5B5_9ACTN</name>
<evidence type="ECO:0000313" key="10">
    <source>
        <dbReference type="Proteomes" id="UP001057702"/>
    </source>
</evidence>
<comment type="caution">
    <text evidence="9">The sequence shown here is derived from an EMBL/GenBank/DDBJ whole genome shotgun (WGS) entry which is preliminary data.</text>
</comment>
<keyword evidence="10" id="KW-1185">Reference proteome</keyword>
<dbReference type="EMBL" id="JANFNG010000051">
    <property type="protein sequence ID" value="MCQ4085097.1"/>
    <property type="molecule type" value="Genomic_DNA"/>
</dbReference>
<feature type="transmembrane region" description="Helical" evidence="8">
    <location>
        <begin position="28"/>
        <end position="51"/>
    </location>
</feature>
<feature type="transmembrane region" description="Helical" evidence="8">
    <location>
        <begin position="276"/>
        <end position="297"/>
    </location>
</feature>
<evidence type="ECO:0000256" key="7">
    <source>
        <dbReference type="ARBA" id="ARBA00024033"/>
    </source>
</evidence>
<evidence type="ECO:0000256" key="8">
    <source>
        <dbReference type="SAM" id="Phobius"/>
    </source>
</evidence>
<feature type="transmembrane region" description="Helical" evidence="8">
    <location>
        <begin position="303"/>
        <end position="335"/>
    </location>
</feature>
<sequence length="410" mass="44414">MTTAVRGGTDRDTSTLRAALAAAPRRPLILATALLALSLTAYAALCLAMRFEMADAVVYRAEGAAAAAGHGLYELRVTEWNLPATYPPFAAILFIPTSWLPMDVLRLAVTEVNVVLLAVFAHLSFRFTGWPRRTELRPVAIMIAVAAGIWVEPVFQTLVFGQVNIALACLVLWDLSRPDGARGKGIAIGIAAGIKLTPGLFTVYLLLSGRIRAAAVSAAAFAGTVLVGWLVLPTATVQYFTRMMFDTARVGKTWIVDNQSLQGTVDRFLHTPSAGLWWMVPAALVGAAGLAVAVFASRRGLEAWGVLSAAVTALLISPISWSHHWVWCVPLITLLAAEARRIPWRRAALAAVIVGFTARTMWIVHENGDLTLHLPWWRQVLASPYPLMGLAFLAVTAVRVRRRTLRLRGA</sequence>